<dbReference type="GO" id="GO:0008270">
    <property type="term" value="F:zinc ion binding"/>
    <property type="evidence" value="ECO:0007669"/>
    <property type="project" value="InterPro"/>
</dbReference>
<evidence type="ECO:0000313" key="4">
    <source>
        <dbReference type="Proteomes" id="UP000275772"/>
    </source>
</evidence>
<name>A0A383UIZ9_BLUHO</name>
<gene>
    <name evidence="3" type="ORF">BLGHR1_11026</name>
</gene>
<reference evidence="3 4" key="1">
    <citation type="submission" date="2017-11" db="EMBL/GenBank/DDBJ databases">
        <authorList>
            <person name="Kracher B."/>
        </authorList>
    </citation>
    <scope>NUCLEOTIDE SEQUENCE [LARGE SCALE GENOMIC DNA]</scope>
    <source>
        <strain evidence="3 4">RACE1</strain>
    </source>
</reference>
<dbReference type="PANTHER" id="PTHR47785:SF6">
    <property type="entry name" value="ZN(II)2CYS6 TRANSCRIPTION FACTOR (EUROFUNG)"/>
    <property type="match status" value="1"/>
</dbReference>
<dbReference type="PANTHER" id="PTHR47785">
    <property type="entry name" value="ZN(II)2CYS6 TRANSCRIPTION FACTOR (EUROFUNG)-RELATED-RELATED"/>
    <property type="match status" value="1"/>
</dbReference>
<dbReference type="Proteomes" id="UP000275772">
    <property type="component" value="Unassembled WGS sequence"/>
</dbReference>
<proteinExistence type="predicted"/>
<dbReference type="GO" id="GO:0000981">
    <property type="term" value="F:DNA-binding transcription factor activity, RNA polymerase II-specific"/>
    <property type="evidence" value="ECO:0007669"/>
    <property type="project" value="InterPro"/>
</dbReference>
<keyword evidence="1" id="KW-0539">Nucleus</keyword>
<evidence type="ECO:0000259" key="2">
    <source>
        <dbReference type="PROSITE" id="PS50048"/>
    </source>
</evidence>
<protein>
    <recommendedName>
        <fullName evidence="2">Zn(2)-C6 fungal-type domain-containing protein</fullName>
    </recommendedName>
</protein>
<dbReference type="InterPro" id="IPR001138">
    <property type="entry name" value="Zn2Cys6_DnaBD"/>
</dbReference>
<dbReference type="EMBL" id="UNSH01000008">
    <property type="protein sequence ID" value="SZF00294.1"/>
    <property type="molecule type" value="Genomic_DNA"/>
</dbReference>
<accession>A0A383UIZ9</accession>
<dbReference type="AlphaFoldDB" id="A0A383UIZ9"/>
<organism evidence="3 4">
    <name type="scientific">Blumeria hordei</name>
    <name type="common">Barley powdery mildew</name>
    <name type="synonym">Blumeria graminis f. sp. hordei</name>
    <dbReference type="NCBI Taxonomy" id="2867405"/>
    <lineage>
        <taxon>Eukaryota</taxon>
        <taxon>Fungi</taxon>
        <taxon>Dikarya</taxon>
        <taxon>Ascomycota</taxon>
        <taxon>Pezizomycotina</taxon>
        <taxon>Leotiomycetes</taxon>
        <taxon>Erysiphales</taxon>
        <taxon>Erysiphaceae</taxon>
        <taxon>Blumeria</taxon>
    </lineage>
</organism>
<feature type="domain" description="Zn(2)-C6 fungal-type" evidence="2">
    <location>
        <begin position="28"/>
        <end position="58"/>
    </location>
</feature>
<dbReference type="InterPro" id="IPR053181">
    <property type="entry name" value="EcdB-like_regulator"/>
</dbReference>
<dbReference type="SMART" id="SM00066">
    <property type="entry name" value="GAL4"/>
    <property type="match status" value="1"/>
</dbReference>
<sequence>MNLDSVNNARSGPQVNARAARGQIAAQACETCRGRKQKCDEARPKCGFCQRMNLECKYREPQPTKKDKTLVEILDKLDQIKTTIDRMSTNYPAFHSDSLRPTSSVHSNQQSFAGTIFAPDENPSFTTSPLAIQDPCISLRSPEPFCYTSIAHKILLWPAIRRHIQSIPAYHADIKCAEQEGSIFIVQLHRIMMPLPLNDHLPSQTLAGIQSQPGATGGVRVTFPFLTHERIHCLALAYFETFNLLYPFMDRQNFMADILARIYTEGFDDNIESVIALLVFALGELALDGARGLPLDIYQFHQINRQDCYATRPPGLALFNEARRRTGFVLTDSNLENVQIFALTALYYQSCFRHLEFWRLAVYASLACRFLVTCNPIDWSSAKGRLIKRIYWHCAVVESGLHQDLGLPLTGLLGLDELIGSPDHDGGNCSQDETGNRASCSHHYAAHISLQRLYFNIHSTMHESTTPSVNFSDMVPKIGKLQELALQLSHWRSTLSKCIQWTDEDLFKSPFLPENTSLYSQTLDPILTRHHEPEVAIMYPSDIRCETFHYTFIYDIQVALLRTRYCYANYLIHRPYIFKALHFPDQVTRQDAQGVAECLRACIKWPLIFSPVSRFKRLVPYLFSWSQIFMSVLIVLHMTKHSPTLQKIRFQLCGERFEEDILESVQLMIEWIRDLRGCDPIASWCYEIIQPIYHLEP</sequence>
<dbReference type="InterPro" id="IPR036864">
    <property type="entry name" value="Zn2-C6_fun-type_DNA-bd_sf"/>
</dbReference>
<evidence type="ECO:0000256" key="1">
    <source>
        <dbReference type="ARBA" id="ARBA00023242"/>
    </source>
</evidence>
<dbReference type="Gene3D" id="4.10.240.10">
    <property type="entry name" value="Zn(2)-C6 fungal-type DNA-binding domain"/>
    <property type="match status" value="1"/>
</dbReference>
<dbReference type="VEuPathDB" id="FungiDB:BLGHR1_11026"/>
<dbReference type="PROSITE" id="PS00463">
    <property type="entry name" value="ZN2_CY6_FUNGAL_1"/>
    <property type="match status" value="1"/>
</dbReference>
<dbReference type="CDD" id="cd00067">
    <property type="entry name" value="GAL4"/>
    <property type="match status" value="1"/>
</dbReference>
<evidence type="ECO:0000313" key="3">
    <source>
        <dbReference type="EMBL" id="SZF00294.1"/>
    </source>
</evidence>
<dbReference type="PROSITE" id="PS50048">
    <property type="entry name" value="ZN2_CY6_FUNGAL_2"/>
    <property type="match status" value="1"/>
</dbReference>
<dbReference type="Pfam" id="PF00172">
    <property type="entry name" value="Zn_clus"/>
    <property type="match status" value="1"/>
</dbReference>
<dbReference type="SUPFAM" id="SSF57701">
    <property type="entry name" value="Zn2/Cys6 DNA-binding domain"/>
    <property type="match status" value="1"/>
</dbReference>
<dbReference type="CDD" id="cd12148">
    <property type="entry name" value="fungal_TF_MHR"/>
    <property type="match status" value="1"/>
</dbReference>